<dbReference type="AlphaFoldDB" id="A0A443S214"/>
<protein>
    <submittedName>
        <fullName evidence="1">Uncharacterized protein</fullName>
    </submittedName>
</protein>
<sequence length="29" mass="3259">MTVLGVNTNQDLLFVSATAHIVTRCNHFR</sequence>
<evidence type="ECO:0000313" key="1">
    <source>
        <dbReference type="EMBL" id="RWS21577.1"/>
    </source>
</evidence>
<organism evidence="1 2">
    <name type="scientific">Leptotrombidium deliense</name>
    <dbReference type="NCBI Taxonomy" id="299467"/>
    <lineage>
        <taxon>Eukaryota</taxon>
        <taxon>Metazoa</taxon>
        <taxon>Ecdysozoa</taxon>
        <taxon>Arthropoda</taxon>
        <taxon>Chelicerata</taxon>
        <taxon>Arachnida</taxon>
        <taxon>Acari</taxon>
        <taxon>Acariformes</taxon>
        <taxon>Trombidiformes</taxon>
        <taxon>Prostigmata</taxon>
        <taxon>Anystina</taxon>
        <taxon>Parasitengona</taxon>
        <taxon>Trombiculoidea</taxon>
        <taxon>Trombiculidae</taxon>
        <taxon>Leptotrombidium</taxon>
    </lineage>
</organism>
<dbReference type="Proteomes" id="UP000288716">
    <property type="component" value="Unassembled WGS sequence"/>
</dbReference>
<dbReference type="EMBL" id="NCKV01011669">
    <property type="protein sequence ID" value="RWS21577.1"/>
    <property type="molecule type" value="Genomic_DNA"/>
</dbReference>
<reference evidence="1 2" key="1">
    <citation type="journal article" date="2018" name="Gigascience">
        <title>Genomes of trombidid mites reveal novel predicted allergens and laterally-transferred genes associated with secondary metabolism.</title>
        <authorList>
            <person name="Dong X."/>
            <person name="Chaisiri K."/>
            <person name="Xia D."/>
            <person name="Armstrong S.D."/>
            <person name="Fang Y."/>
            <person name="Donnelly M.J."/>
            <person name="Kadowaki T."/>
            <person name="McGarry J.W."/>
            <person name="Darby A.C."/>
            <person name="Makepeace B.L."/>
        </authorList>
    </citation>
    <scope>NUCLEOTIDE SEQUENCE [LARGE SCALE GENOMIC DNA]</scope>
    <source>
        <strain evidence="1">UoL-UT</strain>
    </source>
</reference>
<comment type="caution">
    <text evidence="1">The sequence shown here is derived from an EMBL/GenBank/DDBJ whole genome shotgun (WGS) entry which is preliminary data.</text>
</comment>
<evidence type="ECO:0000313" key="2">
    <source>
        <dbReference type="Proteomes" id="UP000288716"/>
    </source>
</evidence>
<accession>A0A443S214</accession>
<name>A0A443S214_9ACAR</name>
<keyword evidence="2" id="KW-1185">Reference proteome</keyword>
<proteinExistence type="predicted"/>
<gene>
    <name evidence="1" type="ORF">B4U80_05423</name>
</gene>
<dbReference type="VEuPathDB" id="VectorBase:LDEU010463"/>